<dbReference type="Pfam" id="PF00215">
    <property type="entry name" value="OMPdecase"/>
    <property type="match status" value="2"/>
</dbReference>
<evidence type="ECO:0000313" key="15">
    <source>
        <dbReference type="Proteomes" id="UP000244855"/>
    </source>
</evidence>
<accession>A0A2V1DEZ6</accession>
<dbReference type="GO" id="GO:0005829">
    <property type="term" value="C:cytosol"/>
    <property type="evidence" value="ECO:0007669"/>
    <property type="project" value="TreeGrafter"/>
</dbReference>
<evidence type="ECO:0000256" key="2">
    <source>
        <dbReference type="ARBA" id="ARBA00011018"/>
    </source>
</evidence>
<evidence type="ECO:0000256" key="12">
    <source>
        <dbReference type="SAM" id="MobiDB-lite"/>
    </source>
</evidence>
<keyword evidence="5" id="KW-0210">Decarboxylase</keyword>
<feature type="compositionally biased region" description="Basic and acidic residues" evidence="12">
    <location>
        <begin position="206"/>
        <end position="219"/>
    </location>
</feature>
<evidence type="ECO:0000256" key="3">
    <source>
        <dbReference type="ARBA" id="ARBA00012321"/>
    </source>
</evidence>
<feature type="compositionally biased region" description="Acidic residues" evidence="12">
    <location>
        <begin position="179"/>
        <end position="192"/>
    </location>
</feature>
<sequence>MASTAAAAHPATTSTYRSRATHASTGPLAAYLLSLMSIKQTNLCLSADVETSAELLALAEDVGDSICILKTHCDIVTDWSDRTARALQEISHRKFFIIFEDRKFADIGETVQKQYTSGYHQIASWAEITNAHILPGPAIVTALHKAADAAIAKYNTGVYTTISADPRPRKTNGVKGINEEEDYDDDDEDENNEVALSTPPANEEWEEKKLPTKSKDRKQSVVSVSTTISLRHESISPRPDADFHPDEAFNVKEAILARLGQVPFLRQLLLLAEMSSEGHLMTPEYQRQTVEIARANRQFVMGFIAQRSLNTEPEDQFITMTPGCKLPPPGQEGQKLGDALGQQYNTPRKLILEQGCDVIIVGRGIVRAQNRPAEAERYRLEGWKAYVDRVGANHR</sequence>
<feature type="binding site" evidence="11">
    <location>
        <position position="70"/>
    </location>
    <ligand>
        <name>substrate</name>
    </ligand>
</feature>
<dbReference type="FunFam" id="3.20.20.70:FF:000606">
    <property type="match status" value="1"/>
</dbReference>
<evidence type="ECO:0000256" key="7">
    <source>
        <dbReference type="ARBA" id="ARBA00023239"/>
    </source>
</evidence>
<dbReference type="SMART" id="SM00934">
    <property type="entry name" value="OMPdecase"/>
    <property type="match status" value="1"/>
</dbReference>
<dbReference type="STRING" id="97972.A0A2V1DEZ6"/>
<dbReference type="AlphaFoldDB" id="A0A2V1DEZ6"/>
<dbReference type="Gene3D" id="3.20.20.70">
    <property type="entry name" value="Aldolase class I"/>
    <property type="match status" value="2"/>
</dbReference>
<comment type="similarity">
    <text evidence="2">Belongs to the OMP decarboxylase family.</text>
</comment>
<reference evidence="14 15" key="1">
    <citation type="journal article" date="2018" name="Sci. Rep.">
        <title>Comparative genomics provides insights into the lifestyle and reveals functional heterogeneity of dark septate endophytic fungi.</title>
        <authorList>
            <person name="Knapp D.G."/>
            <person name="Nemeth J.B."/>
            <person name="Barry K."/>
            <person name="Hainaut M."/>
            <person name="Henrissat B."/>
            <person name="Johnson J."/>
            <person name="Kuo A."/>
            <person name="Lim J.H.P."/>
            <person name="Lipzen A."/>
            <person name="Nolan M."/>
            <person name="Ohm R.A."/>
            <person name="Tamas L."/>
            <person name="Grigoriev I.V."/>
            <person name="Spatafora J.W."/>
            <person name="Nagy L.G."/>
            <person name="Kovacs G.M."/>
        </authorList>
    </citation>
    <scope>NUCLEOTIDE SEQUENCE [LARGE SCALE GENOMIC DNA]</scope>
    <source>
        <strain evidence="14 15">DSE2036</strain>
    </source>
</reference>
<evidence type="ECO:0000256" key="9">
    <source>
        <dbReference type="ARBA" id="ARBA00033428"/>
    </source>
</evidence>
<gene>
    <name evidence="14" type="ORF">DM02DRAFT_105438</name>
</gene>
<proteinExistence type="inferred from homology"/>
<keyword evidence="15" id="KW-1185">Reference proteome</keyword>
<name>A0A2V1DEZ6_9PLEO</name>
<keyword evidence="6" id="KW-0665">Pyrimidine biosynthesis</keyword>
<evidence type="ECO:0000313" key="14">
    <source>
        <dbReference type="EMBL" id="PVH96680.1"/>
    </source>
</evidence>
<evidence type="ECO:0000259" key="13">
    <source>
        <dbReference type="SMART" id="SM00934"/>
    </source>
</evidence>
<dbReference type="PANTHER" id="PTHR32119">
    <property type="entry name" value="OROTIDINE 5'-PHOSPHATE DECARBOXYLASE"/>
    <property type="match status" value="1"/>
</dbReference>
<feature type="active site" description="For OMPdecase activity" evidence="10">
    <location>
        <position position="101"/>
    </location>
</feature>
<dbReference type="GO" id="GO:0006207">
    <property type="term" value="P:'de novo' pyrimidine nucleobase biosynthetic process"/>
    <property type="evidence" value="ECO:0007669"/>
    <property type="project" value="InterPro"/>
</dbReference>
<dbReference type="GO" id="GO:0004590">
    <property type="term" value="F:orotidine-5'-phosphate decarboxylase activity"/>
    <property type="evidence" value="ECO:0007669"/>
    <property type="project" value="UniProtKB-EC"/>
</dbReference>
<evidence type="ECO:0000256" key="1">
    <source>
        <dbReference type="ARBA" id="ARBA00004861"/>
    </source>
</evidence>
<evidence type="ECO:0000256" key="6">
    <source>
        <dbReference type="ARBA" id="ARBA00022975"/>
    </source>
</evidence>
<protein>
    <recommendedName>
        <fullName evidence="4">Orotidine 5'-phosphate decarboxylase</fullName>
        <ecNumber evidence="3">4.1.1.23</ecNumber>
    </recommendedName>
    <alternativeName>
        <fullName evidence="9">OMP decarboxylase</fullName>
    </alternativeName>
    <alternativeName>
        <fullName evidence="8">Uridine 5'-monophosphate synthase</fullName>
    </alternativeName>
</protein>
<dbReference type="PANTHER" id="PTHR32119:SF2">
    <property type="entry name" value="OROTIDINE 5'-PHOSPHATE DECARBOXYLASE"/>
    <property type="match status" value="1"/>
</dbReference>
<dbReference type="Proteomes" id="UP000244855">
    <property type="component" value="Unassembled WGS sequence"/>
</dbReference>
<dbReference type="InterPro" id="IPR001754">
    <property type="entry name" value="OMPdeCOase_dom"/>
</dbReference>
<dbReference type="EC" id="4.1.1.23" evidence="3"/>
<evidence type="ECO:0000256" key="8">
    <source>
        <dbReference type="ARBA" id="ARBA00031744"/>
    </source>
</evidence>
<dbReference type="PROSITE" id="PS00156">
    <property type="entry name" value="OMPDECASE"/>
    <property type="match status" value="1"/>
</dbReference>
<evidence type="ECO:0000256" key="4">
    <source>
        <dbReference type="ARBA" id="ARBA00021923"/>
    </source>
</evidence>
<evidence type="ECO:0000256" key="5">
    <source>
        <dbReference type="ARBA" id="ARBA00022793"/>
    </source>
</evidence>
<dbReference type="GO" id="GO:0044205">
    <property type="term" value="P:'de novo' UMP biosynthetic process"/>
    <property type="evidence" value="ECO:0007669"/>
    <property type="project" value="UniProtKB-UniPathway"/>
</dbReference>
<feature type="active site" description="For OMPdecase activity" evidence="10">
    <location>
        <position position="106"/>
    </location>
</feature>
<evidence type="ECO:0000256" key="10">
    <source>
        <dbReference type="PIRSR" id="PIRSR614732-1"/>
    </source>
</evidence>
<keyword evidence="7" id="KW-0456">Lyase</keyword>
<feature type="domain" description="Orotidine 5'-phosphate decarboxylase" evidence="13">
    <location>
        <begin position="42"/>
        <end position="378"/>
    </location>
</feature>
<feature type="active site" description="For OMPdecase activity" evidence="10">
    <location>
        <position position="103"/>
    </location>
</feature>
<dbReference type="InterPro" id="IPR018089">
    <property type="entry name" value="OMPdecase_AS"/>
</dbReference>
<comment type="pathway">
    <text evidence="1">Pyrimidine metabolism; UMP biosynthesis via de novo pathway; UMP from orotate: step 2/2.</text>
</comment>
<feature type="region of interest" description="Disordered" evidence="12">
    <location>
        <begin position="162"/>
        <end position="223"/>
    </location>
</feature>
<dbReference type="InterPro" id="IPR014732">
    <property type="entry name" value="OMPdecase"/>
</dbReference>
<dbReference type="EMBL" id="KZ805457">
    <property type="protein sequence ID" value="PVH96680.1"/>
    <property type="molecule type" value="Genomic_DNA"/>
</dbReference>
<dbReference type="UniPathway" id="UPA00070">
    <property type="reaction ID" value="UER00120"/>
</dbReference>
<feature type="binding site" evidence="11">
    <location>
        <position position="48"/>
    </location>
    <ligand>
        <name>substrate</name>
    </ligand>
</feature>
<dbReference type="InterPro" id="IPR013785">
    <property type="entry name" value="Aldolase_TIM"/>
</dbReference>
<dbReference type="OrthoDB" id="10263753at2759"/>
<dbReference type="SUPFAM" id="SSF51366">
    <property type="entry name" value="Ribulose-phoshate binding barrel"/>
    <property type="match status" value="1"/>
</dbReference>
<evidence type="ECO:0000256" key="11">
    <source>
        <dbReference type="PIRSR" id="PIRSR614732-2"/>
    </source>
</evidence>
<organism evidence="14 15">
    <name type="scientific">Periconia macrospinosa</name>
    <dbReference type="NCBI Taxonomy" id="97972"/>
    <lineage>
        <taxon>Eukaryota</taxon>
        <taxon>Fungi</taxon>
        <taxon>Dikarya</taxon>
        <taxon>Ascomycota</taxon>
        <taxon>Pezizomycotina</taxon>
        <taxon>Dothideomycetes</taxon>
        <taxon>Pleosporomycetidae</taxon>
        <taxon>Pleosporales</taxon>
        <taxon>Massarineae</taxon>
        <taxon>Periconiaceae</taxon>
        <taxon>Periconia</taxon>
    </lineage>
</organism>
<dbReference type="InterPro" id="IPR011060">
    <property type="entry name" value="RibuloseP-bd_barrel"/>
</dbReference>